<name>A0A1G8ATH7_9VIBR</name>
<accession>A0A1G8ATH7</accession>
<evidence type="ECO:0000313" key="2">
    <source>
        <dbReference type="EMBL" id="SDH24298.1"/>
    </source>
</evidence>
<evidence type="ECO:0008006" key="4">
    <source>
        <dbReference type="Google" id="ProtNLM"/>
    </source>
</evidence>
<evidence type="ECO:0000313" key="3">
    <source>
        <dbReference type="Proteomes" id="UP000198854"/>
    </source>
</evidence>
<dbReference type="OrthoDB" id="5872977at2"/>
<feature type="signal peptide" evidence="1">
    <location>
        <begin position="1"/>
        <end position="19"/>
    </location>
</feature>
<reference evidence="2 3" key="1">
    <citation type="submission" date="2016-10" db="EMBL/GenBank/DDBJ databases">
        <authorList>
            <person name="de Groot N.N."/>
        </authorList>
    </citation>
    <scope>NUCLEOTIDE SEQUENCE [LARGE SCALE GENOMIC DNA]</scope>
    <source>
        <strain evidence="2 3">CGMCC 1.10228</strain>
    </source>
</reference>
<evidence type="ECO:0000256" key="1">
    <source>
        <dbReference type="SAM" id="SignalP"/>
    </source>
</evidence>
<keyword evidence="1" id="KW-0732">Signal</keyword>
<feature type="chain" id="PRO_5011563264" description="Lipoprotein" evidence="1">
    <location>
        <begin position="20"/>
        <end position="216"/>
    </location>
</feature>
<dbReference type="RefSeq" id="WP_093273589.1">
    <property type="nucleotide sequence ID" value="NZ_FNDD01000011.1"/>
</dbReference>
<protein>
    <recommendedName>
        <fullName evidence="4">Lipoprotein</fullName>
    </recommendedName>
</protein>
<dbReference type="EMBL" id="FNDD01000011">
    <property type="protein sequence ID" value="SDH24298.1"/>
    <property type="molecule type" value="Genomic_DNA"/>
</dbReference>
<organism evidence="2 3">
    <name type="scientific">Vibrio xiamenensis</name>
    <dbReference type="NCBI Taxonomy" id="861298"/>
    <lineage>
        <taxon>Bacteria</taxon>
        <taxon>Pseudomonadati</taxon>
        <taxon>Pseudomonadota</taxon>
        <taxon>Gammaproteobacteria</taxon>
        <taxon>Vibrionales</taxon>
        <taxon>Vibrionaceae</taxon>
        <taxon>Vibrio</taxon>
    </lineage>
</organism>
<dbReference type="PROSITE" id="PS51257">
    <property type="entry name" value="PROKAR_LIPOPROTEIN"/>
    <property type="match status" value="1"/>
</dbReference>
<keyword evidence="3" id="KW-1185">Reference proteome</keyword>
<dbReference type="Proteomes" id="UP000198854">
    <property type="component" value="Unassembled WGS sequence"/>
</dbReference>
<gene>
    <name evidence="2" type="ORF">SAMN04488136_111130</name>
</gene>
<dbReference type="AlphaFoldDB" id="A0A1G8ATH7"/>
<proteinExistence type="predicted"/>
<sequence>MIKAIATLSLLGLVGCATLPTDTPPKWQNNSDHYLLSGRQGWMPGQQLAFGDNQIDVDKSSELRFVDDVLFNARHQSVTLNLKDSSGVKAKLRYEQKCDGHRGSLTIIEPNKFTARVSYQGKQASFTDPYNFTFGGHHYQMRYGESNWPQVIRVSRDAAPFVELHLGVSDGSWSTQDHVWVVNSLSAEGTKVAALLSGYAVTYNPEYCEYDEDDDE</sequence>